<dbReference type="InterPro" id="IPR006026">
    <property type="entry name" value="Peptidase_Metallo"/>
</dbReference>
<organism evidence="6 7">
    <name type="scientific">Crocosphaera chwakensis CCY0110</name>
    <dbReference type="NCBI Taxonomy" id="391612"/>
    <lineage>
        <taxon>Bacteria</taxon>
        <taxon>Bacillati</taxon>
        <taxon>Cyanobacteriota</taxon>
        <taxon>Cyanophyceae</taxon>
        <taxon>Oscillatoriophycideae</taxon>
        <taxon>Chroococcales</taxon>
        <taxon>Aphanothecaceae</taxon>
        <taxon>Crocosphaera</taxon>
        <taxon>Crocosphaera chwakensis</taxon>
    </lineage>
</organism>
<dbReference type="Gene3D" id="2.60.40.2080">
    <property type="match status" value="2"/>
</dbReference>
<keyword evidence="2" id="KW-0479">Metal-binding</keyword>
<dbReference type="OrthoDB" id="421986at2"/>
<dbReference type="InterPro" id="IPR024079">
    <property type="entry name" value="MetalloPept_cat_dom_sf"/>
</dbReference>
<dbReference type="eggNOG" id="COG2931">
    <property type="taxonomic scope" value="Bacteria"/>
</dbReference>
<keyword evidence="1" id="KW-0645">Protease</keyword>
<evidence type="ECO:0000313" key="6">
    <source>
        <dbReference type="EMBL" id="EAZ92173.1"/>
    </source>
</evidence>
<reference evidence="6 7" key="1">
    <citation type="submission" date="2007-03" db="EMBL/GenBank/DDBJ databases">
        <authorList>
            <person name="Stal L."/>
            <person name="Ferriera S."/>
            <person name="Johnson J."/>
            <person name="Kravitz S."/>
            <person name="Beeson K."/>
            <person name="Sutton G."/>
            <person name="Rogers Y.-H."/>
            <person name="Friedman R."/>
            <person name="Frazier M."/>
            <person name="Venter J.C."/>
        </authorList>
    </citation>
    <scope>NUCLEOTIDE SEQUENCE [LARGE SCALE GENOMIC DNA]</scope>
    <source>
        <strain evidence="6 7">CCY0110</strain>
    </source>
</reference>
<dbReference type="EMBL" id="AAXW01000008">
    <property type="protein sequence ID" value="EAZ92173.1"/>
    <property type="molecule type" value="Genomic_DNA"/>
</dbReference>
<dbReference type="SMART" id="SM00235">
    <property type="entry name" value="ZnMc"/>
    <property type="match status" value="1"/>
</dbReference>
<name>A3IMS0_9CHRO</name>
<evidence type="ECO:0000256" key="3">
    <source>
        <dbReference type="ARBA" id="ARBA00022801"/>
    </source>
</evidence>
<dbReference type="Pfam" id="PF00413">
    <property type="entry name" value="Peptidase_M10"/>
    <property type="match status" value="1"/>
</dbReference>
<sequence length="1137" mass="124869">MNMLLNQKLTEKVLKQEDNDFNQHNLSVNNIRCACPGCVNGTLQTNNTTNSSTSGSSSTSSNSALISPPIEGVLSGYQWNLGIDRIITYSFFEDDDFSNSYYGSESGVKEVSNAVKNSYREIFSWLENVINVDFVEVDEINKDTYGDIRIQDSNNPNYAYAYYPTSAYSKVAGDVHLNSNYDRLGDTNGFQHDPGKHGYMTLVHELGHALGLSHTHSGTPLSSELDNTDNSVMTYNFTGNSAATFMPLDIAALQHLYGAKSHNAGDTTYVFGNYIDQVSVNGISLVETSNRTKQTLWDSDGIDTLDFSGLNAQSSGFHLDLRGGGLLSKTFSTTTSYSTAISYDFEVENVINSSSDDKIYLNNVKNEIRGYDTNRVTGNDKIYYATNEDILKLDYSSHEVTTRQSGQNLIINLGSNGSVELVDYYADTSNQIQILYSDIEPTADPNTDPDPDPDPVTDNQIIAQMGRITNLDHNSQTILLDHNFINPVIFAQPLSYNGSDPSIVRITDIQGDRFSVNVQETTLINGNTHSGNHTQETFSFLVLEQGVWQLSDGTIIEVGTVTTDATTRSDWHNITFNHDFTDTPIVLTQVQTDNDGTFVRTRQNNTTNNGFQVALEEEEAYLNSGHGSETIAWLAISPGQGNWDGNTFIAGNTGDQVTHDWHTLDFGNTFNTTPQFLGNIASYDGGDSSGLRHRNLSNGQVEIMIEEDTSRDSEINHTTEVVNFFAIDKIGTLTGSTNLDPNTDPDPDPTTNNQTIAEMGQITNLDHNNQTILLDHNFINPVIFAQPLSYNGSDPSIVRITDIQGDRFSVNVQETTLINGNTHSGNHTQETFSFLVLEQGVWQLSDGTIIEVGTVTTDATTRSDWHNITFNHDFTDTPIVLTQVQTDNDGTFVRTRQNNTTNNGFQVALEEEEAYLNSGHGSETIAWLAISPGQGNWDGNTFIAGNTGDQVTHDWHTLDFGNTFNTTPQFLGNIASYDGGDSSGLRHRNLSNGQVEIMIEEDTSRDDETSHTTEAVNFFAIEGTGTLTGSAKADALLGSMKQQLGSAGEDSFVVGDATESFYDNYGQQDYLEISGFDTSQDMIQLHGNANDYAIGASPLRSNDQGIFLKVAGMQDELVAIVKDSNNLDLNSNNFVFA</sequence>
<gene>
    <name evidence="6" type="ORF">CY0110_24721</name>
</gene>
<dbReference type="InterPro" id="IPR037221">
    <property type="entry name" value="H-type_lectin_dom_sf"/>
</dbReference>
<evidence type="ECO:0000256" key="1">
    <source>
        <dbReference type="ARBA" id="ARBA00022670"/>
    </source>
</evidence>
<comment type="caution">
    <text evidence="6">The sequence shown here is derived from an EMBL/GenBank/DDBJ whole genome shotgun (WGS) entry which is preliminary data.</text>
</comment>
<evidence type="ECO:0000256" key="2">
    <source>
        <dbReference type="ARBA" id="ARBA00022723"/>
    </source>
</evidence>
<evidence type="ECO:0000313" key="7">
    <source>
        <dbReference type="Proteomes" id="UP000003781"/>
    </source>
</evidence>
<dbReference type="AlphaFoldDB" id="A3IMS0"/>
<dbReference type="SUPFAM" id="SSF55486">
    <property type="entry name" value="Metalloproteases ('zincins'), catalytic domain"/>
    <property type="match status" value="1"/>
</dbReference>
<dbReference type="RefSeq" id="WP_008274678.1">
    <property type="nucleotide sequence ID" value="NZ_AAXW01000008.1"/>
</dbReference>
<evidence type="ECO:0000259" key="5">
    <source>
        <dbReference type="SMART" id="SM00235"/>
    </source>
</evidence>
<dbReference type="eggNOG" id="COG5276">
    <property type="taxonomic scope" value="Bacteria"/>
</dbReference>
<dbReference type="Gene3D" id="2.150.10.10">
    <property type="entry name" value="Serralysin-like metalloprotease, C-terminal"/>
    <property type="match status" value="1"/>
</dbReference>
<keyword evidence="3" id="KW-0378">Hydrolase</keyword>
<evidence type="ECO:0000256" key="4">
    <source>
        <dbReference type="ARBA" id="ARBA00022833"/>
    </source>
</evidence>
<keyword evidence="7" id="KW-1185">Reference proteome</keyword>
<feature type="domain" description="Peptidase metallopeptidase" evidence="5">
    <location>
        <begin position="75"/>
        <end position="259"/>
    </location>
</feature>
<dbReference type="Proteomes" id="UP000003781">
    <property type="component" value="Unassembled WGS sequence"/>
</dbReference>
<protein>
    <recommendedName>
        <fullName evidence="5">Peptidase metallopeptidase domain-containing protein</fullName>
    </recommendedName>
</protein>
<proteinExistence type="predicted"/>
<keyword evidence="4" id="KW-0862">Zinc</keyword>
<dbReference type="CDD" id="cd04277">
    <property type="entry name" value="ZnMc_serralysin_like"/>
    <property type="match status" value="1"/>
</dbReference>
<dbReference type="InterPro" id="IPR001818">
    <property type="entry name" value="Pept_M10_metallopeptidase"/>
</dbReference>
<dbReference type="eggNOG" id="COG0739">
    <property type="taxonomic scope" value="Bacteria"/>
</dbReference>
<dbReference type="GO" id="GO:0004222">
    <property type="term" value="F:metalloendopeptidase activity"/>
    <property type="evidence" value="ECO:0007669"/>
    <property type="project" value="InterPro"/>
</dbReference>
<dbReference type="GO" id="GO:0006508">
    <property type="term" value="P:proteolysis"/>
    <property type="evidence" value="ECO:0007669"/>
    <property type="project" value="UniProtKB-KW"/>
</dbReference>
<dbReference type="InterPro" id="IPR011049">
    <property type="entry name" value="Serralysin-like_metalloprot_C"/>
</dbReference>
<accession>A3IMS0</accession>
<dbReference type="eggNOG" id="COG1404">
    <property type="taxonomic scope" value="Bacteria"/>
</dbReference>
<dbReference type="GO" id="GO:0008270">
    <property type="term" value="F:zinc ion binding"/>
    <property type="evidence" value="ECO:0007669"/>
    <property type="project" value="InterPro"/>
</dbReference>
<dbReference type="Gene3D" id="3.40.390.10">
    <property type="entry name" value="Collagenase (Catalytic Domain)"/>
    <property type="match status" value="1"/>
</dbReference>
<dbReference type="GO" id="GO:0031012">
    <property type="term" value="C:extracellular matrix"/>
    <property type="evidence" value="ECO:0007669"/>
    <property type="project" value="InterPro"/>
</dbReference>
<dbReference type="InterPro" id="IPR034033">
    <property type="entry name" value="Serralysin-like"/>
</dbReference>